<reference evidence="2 3" key="1">
    <citation type="submission" date="2019-12" db="EMBL/GenBank/DDBJ databases">
        <title>Lactobacillus hilgardii FLUB.</title>
        <authorList>
            <person name="Gustaw K."/>
        </authorList>
    </citation>
    <scope>NUCLEOTIDE SEQUENCE [LARGE SCALE GENOMIC DNA]</scope>
    <source>
        <strain evidence="2 3">FLUB</strain>
    </source>
</reference>
<keyword evidence="1" id="KW-0472">Membrane</keyword>
<accession>A0A6P1E3G5</accession>
<dbReference type="EMBL" id="CP047121">
    <property type="protein sequence ID" value="QHB51707.1"/>
    <property type="molecule type" value="Genomic_DNA"/>
</dbReference>
<dbReference type="RefSeq" id="WP_003555122.1">
    <property type="nucleotide sequence ID" value="NZ_CABKOL010000095.1"/>
</dbReference>
<proteinExistence type="predicted"/>
<feature type="transmembrane region" description="Helical" evidence="1">
    <location>
        <begin position="68"/>
        <end position="89"/>
    </location>
</feature>
<dbReference type="InterPro" id="IPR024515">
    <property type="entry name" value="DUF3397"/>
</dbReference>
<evidence type="ECO:0000256" key="1">
    <source>
        <dbReference type="SAM" id="Phobius"/>
    </source>
</evidence>
<organism evidence="2 3">
    <name type="scientific">Lentilactobacillus hilgardii</name>
    <name type="common">Lactobacillus hilgardii</name>
    <dbReference type="NCBI Taxonomy" id="1588"/>
    <lineage>
        <taxon>Bacteria</taxon>
        <taxon>Bacillati</taxon>
        <taxon>Bacillota</taxon>
        <taxon>Bacilli</taxon>
        <taxon>Lactobacillales</taxon>
        <taxon>Lactobacillaceae</taxon>
        <taxon>Lentilactobacillus</taxon>
    </lineage>
</organism>
<dbReference type="GeneID" id="69057826"/>
<dbReference type="SMR" id="A0A6P1E3G5"/>
<keyword evidence="1" id="KW-0812">Transmembrane</keyword>
<sequence>MQFPSWATMIAVFFMQLAVLLFIATVMILIRKKIMPHKRLKVVPVDLWPPFILFFIHQLSASAASGSVIPQIVIIWMTISLVALLWQILTDKKMTFRRFFVLFWRLSDLVLLVSWIYTFVYMIIQAG</sequence>
<gene>
    <name evidence="2" type="ORF">GQR93_05595</name>
</gene>
<dbReference type="Pfam" id="PF11877">
    <property type="entry name" value="DUF3397"/>
    <property type="match status" value="1"/>
</dbReference>
<feature type="transmembrane region" description="Helical" evidence="1">
    <location>
        <begin position="42"/>
        <end position="62"/>
    </location>
</feature>
<evidence type="ECO:0000313" key="2">
    <source>
        <dbReference type="EMBL" id="QHB51707.1"/>
    </source>
</evidence>
<name>A0A6P1E3G5_LENHI</name>
<protein>
    <submittedName>
        <fullName evidence="2">DUF3397 family protein</fullName>
    </submittedName>
</protein>
<feature type="transmembrane region" description="Helical" evidence="1">
    <location>
        <begin position="6"/>
        <end position="30"/>
    </location>
</feature>
<evidence type="ECO:0000313" key="3">
    <source>
        <dbReference type="Proteomes" id="UP000465035"/>
    </source>
</evidence>
<keyword evidence="1" id="KW-1133">Transmembrane helix</keyword>
<dbReference type="Proteomes" id="UP000465035">
    <property type="component" value="Chromosome"/>
</dbReference>
<dbReference type="AlphaFoldDB" id="A0A6P1E3G5"/>
<feature type="transmembrane region" description="Helical" evidence="1">
    <location>
        <begin position="101"/>
        <end position="124"/>
    </location>
</feature>